<comment type="caution">
    <text evidence="2">The sequence shown here is derived from an EMBL/GenBank/DDBJ whole genome shotgun (WGS) entry which is preliminary data.</text>
</comment>
<accession>A0A940WU45</accession>
<feature type="transmembrane region" description="Helical" evidence="1">
    <location>
        <begin position="60"/>
        <end position="78"/>
    </location>
</feature>
<proteinExistence type="predicted"/>
<feature type="transmembrane region" description="Helical" evidence="1">
    <location>
        <begin position="114"/>
        <end position="139"/>
    </location>
</feature>
<dbReference type="InterPro" id="IPR007404">
    <property type="entry name" value="YdjM-like"/>
</dbReference>
<keyword evidence="1" id="KW-0812">Transmembrane</keyword>
<dbReference type="GO" id="GO:0016787">
    <property type="term" value="F:hydrolase activity"/>
    <property type="evidence" value="ECO:0007669"/>
    <property type="project" value="UniProtKB-KW"/>
</dbReference>
<keyword evidence="2" id="KW-0378">Hydrolase</keyword>
<dbReference type="RefSeq" id="WP_210595874.1">
    <property type="nucleotide sequence ID" value="NZ_JAGKSQ010000001.1"/>
</dbReference>
<evidence type="ECO:0000313" key="2">
    <source>
        <dbReference type="EMBL" id="MBP3950268.1"/>
    </source>
</evidence>
<dbReference type="AlphaFoldDB" id="A0A940WU45"/>
<dbReference type="Pfam" id="PF04307">
    <property type="entry name" value="YdjM"/>
    <property type="match status" value="1"/>
</dbReference>
<reference evidence="2" key="1">
    <citation type="submission" date="2021-03" db="EMBL/GenBank/DDBJ databases">
        <title>Bacillus suaedae sp. nov., isolated from Suaeda aralocaspica.</title>
        <authorList>
            <person name="Lei R.F.R."/>
        </authorList>
    </citation>
    <scope>NUCLEOTIDE SEQUENCE</scope>
    <source>
        <strain evidence="2">YZJH907-2</strain>
    </source>
</reference>
<dbReference type="EMBL" id="JAGKSQ010000001">
    <property type="protein sequence ID" value="MBP3950268.1"/>
    <property type="molecule type" value="Genomic_DNA"/>
</dbReference>
<evidence type="ECO:0000256" key="1">
    <source>
        <dbReference type="SAM" id="Phobius"/>
    </source>
</evidence>
<keyword evidence="3" id="KW-1185">Reference proteome</keyword>
<protein>
    <submittedName>
        <fullName evidence="2">Metal-dependent hydrolase</fullName>
    </submittedName>
</protein>
<keyword evidence="1" id="KW-0472">Membrane</keyword>
<feature type="transmembrane region" description="Helical" evidence="1">
    <location>
        <begin position="84"/>
        <end position="102"/>
    </location>
</feature>
<name>A0A940WU45_9BACI</name>
<gene>
    <name evidence="2" type="ORF">J7W16_03915</name>
</gene>
<keyword evidence="1" id="KW-1133">Transmembrane helix</keyword>
<evidence type="ECO:0000313" key="3">
    <source>
        <dbReference type="Proteomes" id="UP000678228"/>
    </source>
</evidence>
<organism evidence="2 3">
    <name type="scientific">Halalkalibacter suaedae</name>
    <dbReference type="NCBI Taxonomy" id="2822140"/>
    <lineage>
        <taxon>Bacteria</taxon>
        <taxon>Bacillati</taxon>
        <taxon>Bacillota</taxon>
        <taxon>Bacilli</taxon>
        <taxon>Bacillales</taxon>
        <taxon>Bacillaceae</taxon>
        <taxon>Halalkalibacter</taxon>
    </lineage>
</organism>
<sequence length="208" mass="23170">MKGTQHLLIGGATGAAIAFIRNNDLIETSLIIGVSSFASLAPDLDTNGKLSRRMTISYSLVRKLIFLLGVCLAAYLILYQKHDLWIGATVLIASTFASMRFIKPKTMNIVTSLCFVGFGVYFSISWLVGLGIFFGVAAFSPHRGITHSLLGLIYFTWVASMFQSYYELNHISIAACLGYASHLLLDMRGFSYNKRGVKWFYPILSREW</sequence>
<dbReference type="Proteomes" id="UP000678228">
    <property type="component" value="Unassembled WGS sequence"/>
</dbReference>